<evidence type="ECO:0000256" key="1">
    <source>
        <dbReference type="ARBA" id="ARBA00006068"/>
    </source>
</evidence>
<gene>
    <name evidence="4" type="ORF">ACFQ4B_01910</name>
</gene>
<dbReference type="InterPro" id="IPR004474">
    <property type="entry name" value="LytR_CpsA_psr"/>
</dbReference>
<feature type="region of interest" description="Disordered" evidence="2">
    <location>
        <begin position="301"/>
        <end position="382"/>
    </location>
</feature>
<organism evidence="4 5">
    <name type="scientific">Paenibacillus vulneris</name>
    <dbReference type="NCBI Taxonomy" id="1133364"/>
    <lineage>
        <taxon>Bacteria</taxon>
        <taxon>Bacillati</taxon>
        <taxon>Bacillota</taxon>
        <taxon>Bacilli</taxon>
        <taxon>Bacillales</taxon>
        <taxon>Paenibacillaceae</taxon>
        <taxon>Paenibacillus</taxon>
    </lineage>
</organism>
<dbReference type="Proteomes" id="UP001597180">
    <property type="component" value="Unassembled WGS sequence"/>
</dbReference>
<dbReference type="PANTHER" id="PTHR33392">
    <property type="entry name" value="POLYISOPRENYL-TEICHOIC ACID--PEPTIDOGLYCAN TEICHOIC ACID TRANSFERASE TAGU"/>
    <property type="match status" value="1"/>
</dbReference>
<dbReference type="Gene3D" id="3.40.630.190">
    <property type="entry name" value="LCP protein"/>
    <property type="match status" value="1"/>
</dbReference>
<dbReference type="Pfam" id="PF03816">
    <property type="entry name" value="LytR_cpsA_psr"/>
    <property type="match status" value="1"/>
</dbReference>
<reference evidence="5" key="1">
    <citation type="journal article" date="2019" name="Int. J. Syst. Evol. Microbiol.">
        <title>The Global Catalogue of Microorganisms (GCM) 10K type strain sequencing project: providing services to taxonomists for standard genome sequencing and annotation.</title>
        <authorList>
            <consortium name="The Broad Institute Genomics Platform"/>
            <consortium name="The Broad Institute Genome Sequencing Center for Infectious Disease"/>
            <person name="Wu L."/>
            <person name="Ma J."/>
        </authorList>
    </citation>
    <scope>NUCLEOTIDE SEQUENCE [LARGE SCALE GENOMIC DNA]</scope>
    <source>
        <strain evidence="5">CCUG 53270</strain>
    </source>
</reference>
<sequence>MLRRIVKIALSCVLIGVVSVGIYATVLYKDASEVIEKIGTPELVAEAESAKVKPLTLLLMGIDHRVDTGSLNSDVIMVVSVNPNTQSATLVSIPRDTQLSPKGLPERKANYYYPYFYNMNKEEAFAKTKSVFSEVLGVPIDYAITIDFEGFRQAVDVLGGLTINVDMDMRYVDDEDGTNINLKKGISKLNGKQTLDFVRYRKSNMNTQESSDFERNARQQQVLNEMLKSVKSAGGITKLSQMIETVGNHMNTDVPSSQIRDMIRTYFNMNASNINYVHLEGEWESPYVVVKKEELQKASQALKQQLDDDADHASSGAWDSLDSTSTNTYGKSYSSSNSIRSGSSSGRNPAAGNTVSGVTYGAPASKKEGPAPSIGGNPLPFE</sequence>
<evidence type="ECO:0000313" key="4">
    <source>
        <dbReference type="EMBL" id="MFD1218861.1"/>
    </source>
</evidence>
<dbReference type="EMBL" id="JBHTLU010000006">
    <property type="protein sequence ID" value="MFD1218861.1"/>
    <property type="molecule type" value="Genomic_DNA"/>
</dbReference>
<feature type="compositionally biased region" description="Low complexity" evidence="2">
    <location>
        <begin position="323"/>
        <end position="348"/>
    </location>
</feature>
<dbReference type="RefSeq" id="WP_345587676.1">
    <property type="nucleotide sequence ID" value="NZ_BAABJG010000012.1"/>
</dbReference>
<comment type="caution">
    <text evidence="4">The sequence shown here is derived from an EMBL/GenBank/DDBJ whole genome shotgun (WGS) entry which is preliminary data.</text>
</comment>
<feature type="domain" description="Cell envelope-related transcriptional attenuator" evidence="3">
    <location>
        <begin position="72"/>
        <end position="231"/>
    </location>
</feature>
<proteinExistence type="inferred from homology"/>
<evidence type="ECO:0000313" key="5">
    <source>
        <dbReference type="Proteomes" id="UP001597180"/>
    </source>
</evidence>
<evidence type="ECO:0000259" key="3">
    <source>
        <dbReference type="Pfam" id="PF03816"/>
    </source>
</evidence>
<evidence type="ECO:0000256" key="2">
    <source>
        <dbReference type="SAM" id="MobiDB-lite"/>
    </source>
</evidence>
<dbReference type="PANTHER" id="PTHR33392:SF6">
    <property type="entry name" value="POLYISOPRENYL-TEICHOIC ACID--PEPTIDOGLYCAN TEICHOIC ACID TRANSFERASE TAGU"/>
    <property type="match status" value="1"/>
</dbReference>
<keyword evidence="5" id="KW-1185">Reference proteome</keyword>
<accession>A0ABW3UGL4</accession>
<dbReference type="NCBIfam" id="TIGR00350">
    <property type="entry name" value="lytR_cpsA_psr"/>
    <property type="match status" value="1"/>
</dbReference>
<protein>
    <submittedName>
        <fullName evidence="4">LCP family protein</fullName>
    </submittedName>
</protein>
<dbReference type="InterPro" id="IPR050922">
    <property type="entry name" value="LytR/CpsA/Psr_CW_biosynth"/>
</dbReference>
<name>A0ABW3UGL4_9BACL</name>
<comment type="similarity">
    <text evidence="1">Belongs to the LytR/CpsA/Psr (LCP) family.</text>
</comment>